<evidence type="ECO:0000256" key="6">
    <source>
        <dbReference type="ARBA" id="ARBA00023136"/>
    </source>
</evidence>
<keyword evidence="9" id="KW-1185">Reference proteome</keyword>
<evidence type="ECO:0000256" key="1">
    <source>
        <dbReference type="ARBA" id="ARBA00004141"/>
    </source>
</evidence>
<evidence type="ECO:0000313" key="8">
    <source>
        <dbReference type="EMBL" id="KAK7873423.1"/>
    </source>
</evidence>
<dbReference type="GO" id="GO:0016020">
    <property type="term" value="C:membrane"/>
    <property type="evidence" value="ECO:0007669"/>
    <property type="project" value="UniProtKB-SubCell"/>
</dbReference>
<dbReference type="InterPro" id="IPR011701">
    <property type="entry name" value="MFS"/>
</dbReference>
<keyword evidence="2" id="KW-0813">Transport</keyword>
<evidence type="ECO:0000256" key="3">
    <source>
        <dbReference type="ARBA" id="ARBA00022692"/>
    </source>
</evidence>
<feature type="transmembrane region" description="Helical" evidence="7">
    <location>
        <begin position="342"/>
        <end position="360"/>
    </location>
</feature>
<dbReference type="GO" id="GO:0015293">
    <property type="term" value="F:symporter activity"/>
    <property type="evidence" value="ECO:0007669"/>
    <property type="project" value="UniProtKB-KW"/>
</dbReference>
<dbReference type="Pfam" id="PF07690">
    <property type="entry name" value="MFS_1"/>
    <property type="match status" value="1"/>
</dbReference>
<name>A0AAN9WS77_9ORTH</name>
<evidence type="ECO:0000256" key="7">
    <source>
        <dbReference type="SAM" id="Phobius"/>
    </source>
</evidence>
<feature type="transmembrane region" description="Helical" evidence="7">
    <location>
        <begin position="6"/>
        <end position="26"/>
    </location>
</feature>
<dbReference type="EMBL" id="JAZDUA010000014">
    <property type="protein sequence ID" value="KAK7873423.1"/>
    <property type="molecule type" value="Genomic_DNA"/>
</dbReference>
<keyword evidence="4" id="KW-0769">Symport</keyword>
<keyword evidence="3 7" id="KW-0812">Transmembrane</keyword>
<dbReference type="FunFam" id="1.20.1250.20:FF:000003">
    <property type="entry name" value="Solute carrier family 17 member 3"/>
    <property type="match status" value="1"/>
</dbReference>
<comment type="caution">
    <text evidence="8">The sequence shown here is derived from an EMBL/GenBank/DDBJ whole genome shotgun (WGS) entry which is preliminary data.</text>
</comment>
<dbReference type="GO" id="GO:0006820">
    <property type="term" value="P:monoatomic anion transport"/>
    <property type="evidence" value="ECO:0007669"/>
    <property type="project" value="TreeGrafter"/>
</dbReference>
<gene>
    <name evidence="8" type="ORF">R5R35_000209</name>
</gene>
<dbReference type="AlphaFoldDB" id="A0AAN9WS77"/>
<evidence type="ECO:0000256" key="2">
    <source>
        <dbReference type="ARBA" id="ARBA00022448"/>
    </source>
</evidence>
<dbReference type="InterPro" id="IPR036259">
    <property type="entry name" value="MFS_trans_sf"/>
</dbReference>
<evidence type="ECO:0000313" key="9">
    <source>
        <dbReference type="Proteomes" id="UP001378592"/>
    </source>
</evidence>
<dbReference type="Proteomes" id="UP001378592">
    <property type="component" value="Unassembled WGS sequence"/>
</dbReference>
<dbReference type="PANTHER" id="PTHR11662">
    <property type="entry name" value="SOLUTE CARRIER FAMILY 17"/>
    <property type="match status" value="1"/>
</dbReference>
<feature type="transmembrane region" description="Helical" evidence="7">
    <location>
        <begin position="273"/>
        <end position="294"/>
    </location>
</feature>
<comment type="subcellular location">
    <subcellularLocation>
        <location evidence="1">Membrane</location>
        <topology evidence="1">Multi-pass membrane protein</topology>
    </subcellularLocation>
</comment>
<dbReference type="Gene3D" id="1.20.1250.20">
    <property type="entry name" value="MFS general substrate transporter like domains"/>
    <property type="match status" value="1"/>
</dbReference>
<evidence type="ECO:0000256" key="4">
    <source>
        <dbReference type="ARBA" id="ARBA00022847"/>
    </source>
</evidence>
<reference evidence="8 9" key="1">
    <citation type="submission" date="2024-03" db="EMBL/GenBank/DDBJ databases">
        <title>The genome assembly and annotation of the cricket Gryllus longicercus Weissman &amp; Gray.</title>
        <authorList>
            <person name="Szrajer S."/>
            <person name="Gray D."/>
            <person name="Ylla G."/>
        </authorList>
    </citation>
    <scope>NUCLEOTIDE SEQUENCE [LARGE SCALE GENOMIC DNA]</scope>
    <source>
        <strain evidence="8">DAG 2021-001</strain>
        <tissue evidence="8">Whole body minus gut</tissue>
    </source>
</reference>
<feature type="transmembrane region" description="Helical" evidence="7">
    <location>
        <begin position="164"/>
        <end position="191"/>
    </location>
</feature>
<evidence type="ECO:0008006" key="10">
    <source>
        <dbReference type="Google" id="ProtNLM"/>
    </source>
</evidence>
<sequence length="426" mass="47662">MGILIFFSIFIQFLMRLSMMVGLLGLTKEASIDDLPSSDVCFDGLNDSLKSSKQGLIIPSSLVLYSRWYPIKERQKFGGFVYTSLHSGSVGGMILAGLLSHYDWELVLFCSGTMGVLFFIPWALLAHESPLLHPRISLEERNYILKGLDQDPNKPFKFPKRIPWFGIITSGPVWASVVFHTGCIWIMLVSFYHLPTFLMDILHVGVEKSGYISAVPCVVGWISGSLSGLISQRLQNLGVWSHMNAYLICNGIANIGPSICFLIIIVARCELTTNVLMFSIIMFFNAMIYGGSYFNAMDLSLNHTGVIVGIVSTSINFCGLLTMFVVILMIRDQRTLTPWNGLFGLTIVIACVSYIVFAIFGSVEKQPWNSYGVDDSDEDEAKVIADKEGTDEDKYKARIPSLDKQVPQKIPKKNLRTSKFLEKYYI</sequence>
<proteinExistence type="predicted"/>
<dbReference type="SUPFAM" id="SSF103473">
    <property type="entry name" value="MFS general substrate transporter"/>
    <property type="match status" value="1"/>
</dbReference>
<accession>A0AAN9WS77</accession>
<feature type="transmembrane region" description="Helical" evidence="7">
    <location>
        <begin position="306"/>
        <end position="330"/>
    </location>
</feature>
<feature type="transmembrane region" description="Helical" evidence="7">
    <location>
        <begin position="77"/>
        <end position="100"/>
    </location>
</feature>
<keyword evidence="5 7" id="KW-1133">Transmembrane helix</keyword>
<dbReference type="PANTHER" id="PTHR11662:SF399">
    <property type="entry name" value="FI19708P1-RELATED"/>
    <property type="match status" value="1"/>
</dbReference>
<protein>
    <recommendedName>
        <fullName evidence="10">Sodium-dependent phosphate transporter</fullName>
    </recommendedName>
</protein>
<feature type="transmembrane region" description="Helical" evidence="7">
    <location>
        <begin position="106"/>
        <end position="125"/>
    </location>
</feature>
<feature type="transmembrane region" description="Helical" evidence="7">
    <location>
        <begin position="243"/>
        <end position="267"/>
    </location>
</feature>
<organism evidence="8 9">
    <name type="scientific">Gryllus longicercus</name>
    <dbReference type="NCBI Taxonomy" id="2509291"/>
    <lineage>
        <taxon>Eukaryota</taxon>
        <taxon>Metazoa</taxon>
        <taxon>Ecdysozoa</taxon>
        <taxon>Arthropoda</taxon>
        <taxon>Hexapoda</taxon>
        <taxon>Insecta</taxon>
        <taxon>Pterygota</taxon>
        <taxon>Neoptera</taxon>
        <taxon>Polyneoptera</taxon>
        <taxon>Orthoptera</taxon>
        <taxon>Ensifera</taxon>
        <taxon>Gryllidea</taxon>
        <taxon>Grylloidea</taxon>
        <taxon>Gryllidae</taxon>
        <taxon>Gryllinae</taxon>
        <taxon>Gryllus</taxon>
    </lineage>
</organism>
<dbReference type="InterPro" id="IPR050382">
    <property type="entry name" value="MFS_Na/Anion_cotransporter"/>
</dbReference>
<evidence type="ECO:0000256" key="5">
    <source>
        <dbReference type="ARBA" id="ARBA00022989"/>
    </source>
</evidence>
<keyword evidence="6 7" id="KW-0472">Membrane</keyword>